<name>A0A493T942_ANAPP</name>
<dbReference type="OMA" id="CIHEQPL"/>
<dbReference type="Proteomes" id="UP000016666">
    <property type="component" value="Chromosome 22"/>
</dbReference>
<dbReference type="Ensembl" id="ENSAPLT00000035039.1">
    <property type="protein sequence ID" value="ENSAPLP00000022175.1"/>
    <property type="gene ID" value="ENSAPLG00000023889.1"/>
</dbReference>
<dbReference type="PANTHER" id="PTHR34831:SF1">
    <property type="entry name" value="MIGRATION AND INVASION-INHIBITORY PROTEIN"/>
    <property type="match status" value="1"/>
</dbReference>
<dbReference type="STRING" id="8840.ENSAPLP00000022175"/>
<dbReference type="PANTHER" id="PTHR34831">
    <property type="entry name" value="MIGRATION AND INVASION-INHIBITORY PROTEIN"/>
    <property type="match status" value="1"/>
</dbReference>
<sequence>RETCRVDRYGHDQESAENETLLLGHGENKNQSALPHGLNEKKQPKAHLDLPLNNKQSEETSKGPITPKSVLLTSQSKEWKKEAAHVTFQSEPEEYALPVSSWSVRPFLGYDWIAGLLDTDSSVAEKSDQYFAELHEFRQANKEACIHEQPLEPKALDCIIPEQEQDLITSSHKCVYCYRLNQRLFTVPVDSESACPVCKMPRAHQPAETLEEPAYVRVSIPRSTLLPAYKHKAHRRKSFEPADSLALPSHCLVGWENIIPSSNSTLSNLDLRASLEEKSSHHPRVEYDNH</sequence>
<gene>
    <name evidence="2" type="primary">MIIP</name>
</gene>
<dbReference type="GeneTree" id="ENSGT00390000003768"/>
<feature type="region of interest" description="Disordered" evidence="1">
    <location>
        <begin position="1"/>
        <end position="67"/>
    </location>
</feature>
<feature type="compositionally biased region" description="Basic and acidic residues" evidence="1">
    <location>
        <begin position="38"/>
        <end position="48"/>
    </location>
</feature>
<feature type="compositionally biased region" description="Basic and acidic residues" evidence="1">
    <location>
        <begin position="1"/>
        <end position="14"/>
    </location>
</feature>
<dbReference type="GO" id="GO:0030336">
    <property type="term" value="P:negative regulation of cell migration"/>
    <property type="evidence" value="ECO:0007669"/>
    <property type="project" value="InterPro"/>
</dbReference>
<dbReference type="AlphaFoldDB" id="A0A493T942"/>
<protein>
    <submittedName>
        <fullName evidence="2">Migration and invasion inhibitory protein</fullName>
    </submittedName>
</protein>
<evidence type="ECO:0000256" key="1">
    <source>
        <dbReference type="SAM" id="MobiDB-lite"/>
    </source>
</evidence>
<keyword evidence="3" id="KW-1185">Reference proteome</keyword>
<proteinExistence type="predicted"/>
<dbReference type="Pfam" id="PF15734">
    <property type="entry name" value="MIIP"/>
    <property type="match status" value="1"/>
</dbReference>
<evidence type="ECO:0000313" key="3">
    <source>
        <dbReference type="Proteomes" id="UP000016666"/>
    </source>
</evidence>
<organism evidence="2 3">
    <name type="scientific">Anas platyrhynchos platyrhynchos</name>
    <name type="common">Northern mallard</name>
    <dbReference type="NCBI Taxonomy" id="8840"/>
    <lineage>
        <taxon>Eukaryota</taxon>
        <taxon>Metazoa</taxon>
        <taxon>Chordata</taxon>
        <taxon>Craniata</taxon>
        <taxon>Vertebrata</taxon>
        <taxon>Euteleostomi</taxon>
        <taxon>Archelosauria</taxon>
        <taxon>Archosauria</taxon>
        <taxon>Dinosauria</taxon>
        <taxon>Saurischia</taxon>
        <taxon>Theropoda</taxon>
        <taxon>Coelurosauria</taxon>
        <taxon>Aves</taxon>
        <taxon>Neognathae</taxon>
        <taxon>Galloanserae</taxon>
        <taxon>Anseriformes</taxon>
        <taxon>Anatidae</taxon>
        <taxon>Anatinae</taxon>
        <taxon>Anas</taxon>
    </lineage>
</organism>
<dbReference type="InterPro" id="IPR031466">
    <property type="entry name" value="MIIP"/>
</dbReference>
<reference evidence="2 3" key="1">
    <citation type="submission" date="2017-10" db="EMBL/GenBank/DDBJ databases">
        <title>A new Pekin duck reference genome.</title>
        <authorList>
            <person name="Hou Z.-C."/>
            <person name="Zhou Z.-K."/>
            <person name="Zhu F."/>
            <person name="Hou S.-S."/>
        </authorList>
    </citation>
    <scope>NUCLEOTIDE SEQUENCE [LARGE SCALE GENOMIC DNA]</scope>
</reference>
<dbReference type="GO" id="GO:0010972">
    <property type="term" value="P:negative regulation of G2/M transition of mitotic cell cycle"/>
    <property type="evidence" value="ECO:0007669"/>
    <property type="project" value="InterPro"/>
</dbReference>
<accession>A0A493T942</accession>
<evidence type="ECO:0000313" key="2">
    <source>
        <dbReference type="Ensembl" id="ENSAPLP00000022175.1"/>
    </source>
</evidence>
<reference evidence="2" key="2">
    <citation type="submission" date="2025-08" db="UniProtKB">
        <authorList>
            <consortium name="Ensembl"/>
        </authorList>
    </citation>
    <scope>IDENTIFICATION</scope>
</reference>
<reference evidence="2" key="3">
    <citation type="submission" date="2025-09" db="UniProtKB">
        <authorList>
            <consortium name="Ensembl"/>
        </authorList>
    </citation>
    <scope>IDENTIFICATION</scope>
</reference>